<evidence type="ECO:0000256" key="15">
    <source>
        <dbReference type="PROSITE-ProRule" id="PRU10144"/>
    </source>
</evidence>
<dbReference type="EMBL" id="FOGU01000014">
    <property type="protein sequence ID" value="SES38248.1"/>
    <property type="molecule type" value="Genomic_DNA"/>
</dbReference>
<gene>
    <name evidence="20" type="ORF">SAMN04490244_1146</name>
</gene>
<dbReference type="OrthoDB" id="9760333at2"/>
<dbReference type="GO" id="GO:0009279">
    <property type="term" value="C:cell outer membrane"/>
    <property type="evidence" value="ECO:0007669"/>
    <property type="project" value="UniProtKB-SubCell"/>
</dbReference>
<keyword evidence="8" id="KW-0408">Iron</keyword>
<dbReference type="InterPro" id="IPR010917">
    <property type="entry name" value="TonB_rcpt_CS"/>
</dbReference>
<keyword evidence="21" id="KW-1185">Reference proteome</keyword>
<evidence type="ECO:0000256" key="1">
    <source>
        <dbReference type="ARBA" id="ARBA00004571"/>
    </source>
</evidence>
<keyword evidence="5" id="KW-0410">Iron transport</keyword>
<dbReference type="PROSITE" id="PS52016">
    <property type="entry name" value="TONB_DEPENDENT_REC_3"/>
    <property type="match status" value="1"/>
</dbReference>
<evidence type="ECO:0000256" key="14">
    <source>
        <dbReference type="PROSITE-ProRule" id="PRU01360"/>
    </source>
</evidence>
<keyword evidence="9" id="KW-0406">Ion transport</keyword>
<evidence type="ECO:0000256" key="9">
    <source>
        <dbReference type="ARBA" id="ARBA00023065"/>
    </source>
</evidence>
<dbReference type="InterPro" id="IPR037066">
    <property type="entry name" value="Plug_dom_sf"/>
</dbReference>
<proteinExistence type="inferred from homology"/>
<evidence type="ECO:0000256" key="13">
    <source>
        <dbReference type="ARBA" id="ARBA00023237"/>
    </source>
</evidence>
<dbReference type="NCBIfam" id="TIGR01783">
    <property type="entry name" value="TonB-siderophor"/>
    <property type="match status" value="1"/>
</dbReference>
<evidence type="ECO:0000259" key="19">
    <source>
        <dbReference type="Pfam" id="PF07715"/>
    </source>
</evidence>
<evidence type="ECO:0000256" key="5">
    <source>
        <dbReference type="ARBA" id="ARBA00022496"/>
    </source>
</evidence>
<reference evidence="20 21" key="1">
    <citation type="submission" date="2016-10" db="EMBL/GenBank/DDBJ databases">
        <authorList>
            <person name="de Groot N.N."/>
        </authorList>
    </citation>
    <scope>NUCLEOTIDE SEQUENCE [LARGE SCALE GENOMIC DNA]</scope>
    <source>
        <strain evidence="20 21">DSM 23042</strain>
    </source>
</reference>
<dbReference type="STRING" id="641238.SAMN04490244_1146"/>
<evidence type="ECO:0000256" key="6">
    <source>
        <dbReference type="ARBA" id="ARBA00022692"/>
    </source>
</evidence>
<dbReference type="Gene3D" id="2.40.170.20">
    <property type="entry name" value="TonB-dependent receptor, beta-barrel domain"/>
    <property type="match status" value="1"/>
</dbReference>
<keyword evidence="6 14" id="KW-0812">Transmembrane</keyword>
<dbReference type="Proteomes" id="UP000198885">
    <property type="component" value="Unassembled WGS sequence"/>
</dbReference>
<keyword evidence="3 14" id="KW-0813">Transport</keyword>
<dbReference type="Pfam" id="PF00593">
    <property type="entry name" value="TonB_dep_Rec_b-barrel"/>
    <property type="match status" value="1"/>
</dbReference>
<dbReference type="InterPro" id="IPR012910">
    <property type="entry name" value="Plug_dom"/>
</dbReference>
<evidence type="ECO:0000313" key="20">
    <source>
        <dbReference type="EMBL" id="SES38248.1"/>
    </source>
</evidence>
<evidence type="ECO:0000256" key="16">
    <source>
        <dbReference type="RuleBase" id="RU003357"/>
    </source>
</evidence>
<dbReference type="InterPro" id="IPR000531">
    <property type="entry name" value="Beta-barrel_TonB"/>
</dbReference>
<dbReference type="AlphaFoldDB" id="A0A1H9WWE3"/>
<keyword evidence="12" id="KW-0675">Receptor</keyword>
<dbReference type="Gene3D" id="2.170.130.10">
    <property type="entry name" value="TonB-dependent receptor, plug domain"/>
    <property type="match status" value="1"/>
</dbReference>
<keyword evidence="7 17" id="KW-0732">Signal</keyword>
<organism evidence="20 21">
    <name type="scientific">Tranquillimonas rosea</name>
    <dbReference type="NCBI Taxonomy" id="641238"/>
    <lineage>
        <taxon>Bacteria</taxon>
        <taxon>Pseudomonadati</taxon>
        <taxon>Pseudomonadota</taxon>
        <taxon>Alphaproteobacteria</taxon>
        <taxon>Rhodobacterales</taxon>
        <taxon>Roseobacteraceae</taxon>
        <taxon>Tranquillimonas</taxon>
    </lineage>
</organism>
<keyword evidence="11 14" id="KW-0472">Membrane</keyword>
<dbReference type="GO" id="GO:0015891">
    <property type="term" value="P:siderophore transport"/>
    <property type="evidence" value="ECO:0007669"/>
    <property type="project" value="InterPro"/>
</dbReference>
<dbReference type="SUPFAM" id="SSF56935">
    <property type="entry name" value="Porins"/>
    <property type="match status" value="1"/>
</dbReference>
<dbReference type="GO" id="GO:0015344">
    <property type="term" value="F:siderophore uptake transmembrane transporter activity"/>
    <property type="evidence" value="ECO:0007669"/>
    <property type="project" value="TreeGrafter"/>
</dbReference>
<evidence type="ECO:0000313" key="21">
    <source>
        <dbReference type="Proteomes" id="UP000198885"/>
    </source>
</evidence>
<comment type="subcellular location">
    <subcellularLocation>
        <location evidence="1 14">Cell outer membrane</location>
        <topology evidence="1 14">Multi-pass membrane protein</topology>
    </subcellularLocation>
</comment>
<feature type="signal peptide" evidence="17">
    <location>
        <begin position="1"/>
        <end position="21"/>
    </location>
</feature>
<evidence type="ECO:0000259" key="18">
    <source>
        <dbReference type="Pfam" id="PF00593"/>
    </source>
</evidence>
<feature type="short sequence motif" description="TonB C-terminal box" evidence="15">
    <location>
        <begin position="680"/>
        <end position="697"/>
    </location>
</feature>
<dbReference type="InterPro" id="IPR010105">
    <property type="entry name" value="TonB_sidphr_rcpt"/>
</dbReference>
<dbReference type="CDD" id="cd01347">
    <property type="entry name" value="ligand_gated_channel"/>
    <property type="match status" value="1"/>
</dbReference>
<evidence type="ECO:0000256" key="2">
    <source>
        <dbReference type="ARBA" id="ARBA00009810"/>
    </source>
</evidence>
<dbReference type="InterPro" id="IPR039426">
    <property type="entry name" value="TonB-dep_rcpt-like"/>
</dbReference>
<evidence type="ECO:0000256" key="3">
    <source>
        <dbReference type="ARBA" id="ARBA00022448"/>
    </source>
</evidence>
<feature type="domain" description="TonB-dependent receptor plug" evidence="19">
    <location>
        <begin position="59"/>
        <end position="158"/>
    </location>
</feature>
<keyword evidence="4 14" id="KW-1134">Transmembrane beta strand</keyword>
<name>A0A1H9WWE3_9RHOB</name>
<accession>A0A1H9WWE3</accession>
<dbReference type="InterPro" id="IPR036942">
    <property type="entry name" value="Beta-barrel_TonB_sf"/>
</dbReference>
<sequence length="697" mass="76610">MYLRRTALSFCALTAALPAFAQDVELGTILVENEGGQEFFGEAVRLDTGGLMKSGDSIAETPRSVSVIGAQEIAERGGQTVEQVLSYTAGVTTSEYGMDARSDWYLVRGFRPRTFHDGLPSRYGYYNDTTPAPFLLDSVEVLRGPASGLYGNSEVGGVVNTRSKTAATPSENIAQLSFGSRDRKQVALDYSGDLNADGTLRYRFVGVLRDSATQVDYSQDDTLALAPSITWQPSEDTSLTLLANYQKDDQSPLIQFAPLDGTLIPLADGRELSDELFIGEPGFDRFETEQRALTAQFEHRFNSVWSMDATARYQSSDADYRHAWWSYNNYENDPPRYNEDGTADRTFYIADKSLETFAVDAHATAEYRLAGWDMRTLMGVTYSDAQYDSDSVTSAPQRPIDPFDPVYTGAPDLTPTPDAGTEVQETGVYVQNRATWNDRLHLDAGVRWGRIESDTEATAGSARVLDEDEAWTTNVALLYAFDNGVSPYVSYAESFRQEVAGTDASGTPFDPTRGEQYEIGVKYQPPGTDMLFSAAAFDLTKSNLTQSDPANPGFQVQTGEATSRGLEFSAQTEWRDFGFDASATFLETENADGYTIATVAETTGSLWVDYSPSQGALRGWSFGAGARYTGEKWDGADSQKTPSYTLYDARVAYETDRYNVALNVRNLTDERHVTYCASGGCYFGQGRSVALTATTRF</sequence>
<keyword evidence="10 16" id="KW-0798">TonB box</keyword>
<comment type="similarity">
    <text evidence="2 14 16">Belongs to the TonB-dependent receptor family.</text>
</comment>
<protein>
    <submittedName>
        <fullName evidence="20">Iron complex outermembrane recepter protein</fullName>
    </submittedName>
</protein>
<dbReference type="PROSITE" id="PS01156">
    <property type="entry name" value="TONB_DEPENDENT_REC_2"/>
    <property type="match status" value="1"/>
</dbReference>
<feature type="chain" id="PRO_5011452178" evidence="17">
    <location>
        <begin position="22"/>
        <end position="697"/>
    </location>
</feature>
<evidence type="ECO:0000256" key="4">
    <source>
        <dbReference type="ARBA" id="ARBA00022452"/>
    </source>
</evidence>
<evidence type="ECO:0000256" key="10">
    <source>
        <dbReference type="ARBA" id="ARBA00023077"/>
    </source>
</evidence>
<dbReference type="RefSeq" id="WP_092696025.1">
    <property type="nucleotide sequence ID" value="NZ_FOGU01000014.1"/>
</dbReference>
<evidence type="ECO:0000256" key="17">
    <source>
        <dbReference type="SAM" id="SignalP"/>
    </source>
</evidence>
<evidence type="ECO:0000256" key="8">
    <source>
        <dbReference type="ARBA" id="ARBA00023004"/>
    </source>
</evidence>
<dbReference type="GO" id="GO:0038023">
    <property type="term" value="F:signaling receptor activity"/>
    <property type="evidence" value="ECO:0007669"/>
    <property type="project" value="InterPro"/>
</dbReference>
<dbReference type="PANTHER" id="PTHR32552:SF68">
    <property type="entry name" value="FERRICHROME OUTER MEMBRANE TRANSPORTER_PHAGE RECEPTOR"/>
    <property type="match status" value="1"/>
</dbReference>
<keyword evidence="13 14" id="KW-0998">Cell outer membrane</keyword>
<evidence type="ECO:0000256" key="11">
    <source>
        <dbReference type="ARBA" id="ARBA00023136"/>
    </source>
</evidence>
<dbReference type="Pfam" id="PF07715">
    <property type="entry name" value="Plug"/>
    <property type="match status" value="1"/>
</dbReference>
<evidence type="ECO:0000256" key="7">
    <source>
        <dbReference type="ARBA" id="ARBA00022729"/>
    </source>
</evidence>
<feature type="domain" description="TonB-dependent receptor-like beta-barrel" evidence="18">
    <location>
        <begin position="230"/>
        <end position="667"/>
    </location>
</feature>
<evidence type="ECO:0000256" key="12">
    <source>
        <dbReference type="ARBA" id="ARBA00023170"/>
    </source>
</evidence>
<dbReference type="PANTHER" id="PTHR32552">
    <property type="entry name" value="FERRICHROME IRON RECEPTOR-RELATED"/>
    <property type="match status" value="1"/>
</dbReference>